<keyword evidence="3" id="KW-1185">Reference proteome</keyword>
<name>A0A9N9K712_9GLOM</name>
<organism evidence="2 3">
    <name type="scientific">Racocetra fulgida</name>
    <dbReference type="NCBI Taxonomy" id="60492"/>
    <lineage>
        <taxon>Eukaryota</taxon>
        <taxon>Fungi</taxon>
        <taxon>Fungi incertae sedis</taxon>
        <taxon>Mucoromycota</taxon>
        <taxon>Glomeromycotina</taxon>
        <taxon>Glomeromycetes</taxon>
        <taxon>Diversisporales</taxon>
        <taxon>Gigasporaceae</taxon>
        <taxon>Racocetra</taxon>
    </lineage>
</organism>
<dbReference type="Proteomes" id="UP000789396">
    <property type="component" value="Unassembled WGS sequence"/>
</dbReference>
<evidence type="ECO:0000313" key="2">
    <source>
        <dbReference type="EMBL" id="CAG8810284.1"/>
    </source>
</evidence>
<feature type="non-terminal residue" evidence="2">
    <location>
        <position position="1"/>
    </location>
</feature>
<dbReference type="AlphaFoldDB" id="A0A9N9K712"/>
<feature type="compositionally biased region" description="Basic residues" evidence="1">
    <location>
        <begin position="24"/>
        <end position="34"/>
    </location>
</feature>
<comment type="caution">
    <text evidence="2">The sequence shown here is derived from an EMBL/GenBank/DDBJ whole genome shotgun (WGS) entry which is preliminary data.</text>
</comment>
<evidence type="ECO:0000313" key="3">
    <source>
        <dbReference type="Proteomes" id="UP000789396"/>
    </source>
</evidence>
<protein>
    <submittedName>
        <fullName evidence="2">12659_t:CDS:1</fullName>
    </submittedName>
</protein>
<gene>
    <name evidence="2" type="ORF">RFULGI_LOCUS18674</name>
</gene>
<feature type="non-terminal residue" evidence="2">
    <location>
        <position position="74"/>
    </location>
</feature>
<feature type="compositionally biased region" description="Basic residues" evidence="1">
    <location>
        <begin position="46"/>
        <end position="55"/>
    </location>
</feature>
<dbReference type="EMBL" id="CAJVPZ010083883">
    <property type="protein sequence ID" value="CAG8810284.1"/>
    <property type="molecule type" value="Genomic_DNA"/>
</dbReference>
<evidence type="ECO:0000256" key="1">
    <source>
        <dbReference type="SAM" id="MobiDB-lite"/>
    </source>
</evidence>
<feature type="region of interest" description="Disordered" evidence="1">
    <location>
        <begin position="1"/>
        <end position="74"/>
    </location>
</feature>
<reference evidence="2" key="1">
    <citation type="submission" date="2021-06" db="EMBL/GenBank/DDBJ databases">
        <authorList>
            <person name="Kallberg Y."/>
            <person name="Tangrot J."/>
            <person name="Rosling A."/>
        </authorList>
    </citation>
    <scope>NUCLEOTIDE SEQUENCE</scope>
    <source>
        <strain evidence="2">IN212</strain>
    </source>
</reference>
<accession>A0A9N9K712</accession>
<proteinExistence type="predicted"/>
<feature type="compositionally biased region" description="Polar residues" evidence="1">
    <location>
        <begin position="35"/>
        <end position="45"/>
    </location>
</feature>
<sequence length="74" mass="8362">DSEEIYPTGSNRNRSGHSCGRSYGRSHSHHHGRPKSNNNQQSHTVQHSKGKRGRSRSSLYTLPNSSDYKLTNIQ</sequence>
<feature type="compositionally biased region" description="Polar residues" evidence="1">
    <location>
        <begin position="59"/>
        <end position="74"/>
    </location>
</feature>